<protein>
    <recommendedName>
        <fullName evidence="3">SRPBCC family protein</fullName>
    </recommendedName>
</protein>
<keyword evidence="2" id="KW-1185">Reference proteome</keyword>
<dbReference type="KEGG" id="srub:C2R22_21625"/>
<dbReference type="SUPFAM" id="SSF55961">
    <property type="entry name" value="Bet v1-like"/>
    <property type="match status" value="1"/>
</dbReference>
<reference evidence="1 2" key="1">
    <citation type="submission" date="2018-01" db="EMBL/GenBank/DDBJ databases">
        <title>Complete genome sequence of Salinigranum rubrum GX10T, an extremely halophilic archaeon isolated from a marine solar saltern.</title>
        <authorList>
            <person name="Han S."/>
        </authorList>
    </citation>
    <scope>NUCLEOTIDE SEQUENCE [LARGE SCALE GENOMIC DNA]</scope>
    <source>
        <strain evidence="1 2">GX10</strain>
        <plasmid evidence="2">Plasmid unnamed1</plasmid>
    </source>
</reference>
<dbReference type="GeneID" id="35594751"/>
<dbReference type="Proteomes" id="UP000236584">
    <property type="component" value="Plasmid unnamed1"/>
</dbReference>
<evidence type="ECO:0008006" key="3">
    <source>
        <dbReference type="Google" id="ProtNLM"/>
    </source>
</evidence>
<dbReference type="PANTHER" id="PTHR39332:SF7">
    <property type="entry name" value="SRPBCC FAMILY PROTEIN"/>
    <property type="match status" value="1"/>
</dbReference>
<accession>A0A2I8VQK2</accession>
<dbReference type="InterPro" id="IPR023393">
    <property type="entry name" value="START-like_dom_sf"/>
</dbReference>
<proteinExistence type="predicted"/>
<gene>
    <name evidence="1" type="ORF">C2R22_21625</name>
</gene>
<dbReference type="CDD" id="cd07821">
    <property type="entry name" value="PYR_PYL_RCAR_like"/>
    <property type="match status" value="1"/>
</dbReference>
<evidence type="ECO:0000313" key="1">
    <source>
        <dbReference type="EMBL" id="AUV84176.1"/>
    </source>
</evidence>
<name>A0A2I8VQK2_9EURY</name>
<geneLocation type="plasmid" evidence="1">
    <name>unnamed1</name>
</geneLocation>
<sequence>MAYQPRVRVSQVIPSSAPAVWDAVREFDSIDEWHPVIEDCTIDEGKSPVQIGAVRDFTAGDRTVRERLEAHSDVDRYYQYSMEGEGGDKVDYLSELRIQPITETNESLATWTAHYDVVEDGDPEGEAEHLTKVFSGGLNTLRDQFSE</sequence>
<dbReference type="Gene3D" id="3.30.530.20">
    <property type="match status" value="1"/>
</dbReference>
<keyword evidence="1" id="KW-0614">Plasmid</keyword>
<dbReference type="InterPro" id="IPR019587">
    <property type="entry name" value="Polyketide_cyclase/dehydratase"/>
</dbReference>
<dbReference type="AlphaFoldDB" id="A0A2I8VQK2"/>
<dbReference type="Pfam" id="PF10604">
    <property type="entry name" value="Polyketide_cyc2"/>
    <property type="match status" value="1"/>
</dbReference>
<dbReference type="RefSeq" id="WP_103427865.1">
    <property type="nucleotide sequence ID" value="NZ_CP026310.1"/>
</dbReference>
<dbReference type="PANTHER" id="PTHR39332">
    <property type="entry name" value="BLL4707 PROTEIN"/>
    <property type="match status" value="1"/>
</dbReference>
<evidence type="ECO:0000313" key="2">
    <source>
        <dbReference type="Proteomes" id="UP000236584"/>
    </source>
</evidence>
<dbReference type="EMBL" id="CP026310">
    <property type="protein sequence ID" value="AUV84176.1"/>
    <property type="molecule type" value="Genomic_DNA"/>
</dbReference>
<organism evidence="1 2">
    <name type="scientific">Salinigranum rubrum</name>
    <dbReference type="NCBI Taxonomy" id="755307"/>
    <lineage>
        <taxon>Archaea</taxon>
        <taxon>Methanobacteriati</taxon>
        <taxon>Methanobacteriota</taxon>
        <taxon>Stenosarchaea group</taxon>
        <taxon>Halobacteria</taxon>
        <taxon>Halobacteriales</taxon>
        <taxon>Haloferacaceae</taxon>
        <taxon>Salinigranum</taxon>
    </lineage>
</organism>